<reference evidence="2 3" key="2">
    <citation type="submission" date="2024-07" db="EMBL/GenBank/DDBJ databases">
        <authorList>
            <person name="Akdeniz Z."/>
        </authorList>
    </citation>
    <scope>NUCLEOTIDE SEQUENCE [LARGE SCALE GENOMIC DNA]</scope>
</reference>
<dbReference type="EMBL" id="CAXDID020000725">
    <property type="protein sequence ID" value="CAL6111887.1"/>
    <property type="molecule type" value="Genomic_DNA"/>
</dbReference>
<comment type="caution">
    <text evidence="1">The sequence shown here is derived from an EMBL/GenBank/DDBJ whole genome shotgun (WGS) entry which is preliminary data.</text>
</comment>
<evidence type="ECO:0000313" key="2">
    <source>
        <dbReference type="EMBL" id="CAL6111887.1"/>
    </source>
</evidence>
<evidence type="ECO:0000313" key="3">
    <source>
        <dbReference type="Proteomes" id="UP001642409"/>
    </source>
</evidence>
<sequence length="924" mass="110457">MNESSVKIKIQINELLQTIRLFQLTLINQNSETLSLFKRKLNEPDQARAYLFQILENGEFQQIISQGSQIGLQNRTIQQMCAHNTQVLECFEEVMRDPDLLQMYIQIMKPDKGNQINNKLKHTQYIRKFYTASYNRGLNQFLKEKEDRTPKQIAIAIQNMDQSSRTQFWKCLASQFPQKTKEQYIQYFNISFKQEIYDDRINSADVSYIQQYCELNKHLSVKQIKKQLQQVYFKDRNIFQKSIHTFVDQTKRKQQNLYWVQQRREKILRNNILNYQIALQQLFNQDFSTYSAKKVVEYINSLNSDQLILFWNKIHSLQPQKRISECKRYFQTRAQQYLIQERLTLQDKQYVKTFCQQHTQLSLTQATVNLLETQFKNRNIFYWELYTFIGSSCKPNIQFKTNQMKRVNQKIVLQQELIDSYTQIYKQALAQVLEIDALNYTPVQICQVIDTMNDTISQKFWKYIGSSIQPKKFAKQLTLYYRTKYRSVLFNNQLTQEDKEFISKLAQTQEGKSLTEIAKSIFNQYYANKSIFYYDVYRTVQNNLRKNKGYENIQIVNQLLIDKEQRNSTYQQAYTKGLTEILGRDCSSLTNKEICEGILNLDSSQSISFWKFVTNQLKKKTVDIKNHFKRIFSEVLHQYNLTKEDIKYIEEYCEQNIDLTVTEVIQFLKNDYFQQKDVFYWDIYNIVDTKRNKILQKGRDQVSNTLNQHQKISIDKIDNFTKWAKQVLLDLKHINKDQVELLDQKQICIKIDNLIAKQKASFWKTLQSVQLWEVELLFLVYYVSNYILKYFATSNADDKFQQIISSWRLFMNYSLTQEGQKYDFDRIRPQSTIQSRYLIFQKGKIEITTCNKRTAMTKQTRQKMFREGQLIHLTNLGSSEAFVFSSFLGPTDEFIKYCTNLNQLYHLFKMSLCNFYVLVNKINL</sequence>
<keyword evidence="3" id="KW-1185">Reference proteome</keyword>
<gene>
    <name evidence="1" type="ORF">HINF_LOCUS42810</name>
    <name evidence="2" type="ORF">HINF_LOCUS76759</name>
</gene>
<protein>
    <submittedName>
        <fullName evidence="2">Hypothetical_protein</fullName>
    </submittedName>
</protein>
<dbReference type="AlphaFoldDB" id="A0AA86UEP0"/>
<organism evidence="1">
    <name type="scientific">Hexamita inflata</name>
    <dbReference type="NCBI Taxonomy" id="28002"/>
    <lineage>
        <taxon>Eukaryota</taxon>
        <taxon>Metamonada</taxon>
        <taxon>Diplomonadida</taxon>
        <taxon>Hexamitidae</taxon>
        <taxon>Hexamitinae</taxon>
        <taxon>Hexamita</taxon>
    </lineage>
</organism>
<dbReference type="Proteomes" id="UP001642409">
    <property type="component" value="Unassembled WGS sequence"/>
</dbReference>
<evidence type="ECO:0000313" key="1">
    <source>
        <dbReference type="EMBL" id="CAI9955165.1"/>
    </source>
</evidence>
<dbReference type="EMBL" id="CATOUU010000859">
    <property type="protein sequence ID" value="CAI9955165.1"/>
    <property type="molecule type" value="Genomic_DNA"/>
</dbReference>
<reference evidence="1" key="1">
    <citation type="submission" date="2023-06" db="EMBL/GenBank/DDBJ databases">
        <authorList>
            <person name="Kurt Z."/>
        </authorList>
    </citation>
    <scope>NUCLEOTIDE SEQUENCE</scope>
</reference>
<name>A0AA86UEP0_9EUKA</name>
<accession>A0AA86UEP0</accession>
<proteinExistence type="predicted"/>